<evidence type="ECO:0000256" key="4">
    <source>
        <dbReference type="ARBA" id="ARBA00022448"/>
    </source>
</evidence>
<evidence type="ECO:0000256" key="1">
    <source>
        <dbReference type="ARBA" id="ARBA00003041"/>
    </source>
</evidence>
<evidence type="ECO:0000313" key="10">
    <source>
        <dbReference type="EMBL" id="MFC7410966.1"/>
    </source>
</evidence>
<keyword evidence="8" id="KW-0175">Coiled coil</keyword>
<dbReference type="Pfam" id="PF02108">
    <property type="entry name" value="FliH"/>
    <property type="match status" value="1"/>
</dbReference>
<dbReference type="EMBL" id="JBHTCA010000021">
    <property type="protein sequence ID" value="MFC7410966.1"/>
    <property type="molecule type" value="Genomic_DNA"/>
</dbReference>
<evidence type="ECO:0000256" key="8">
    <source>
        <dbReference type="SAM" id="Coils"/>
    </source>
</evidence>
<comment type="similarity">
    <text evidence="2">Belongs to the FliH family.</text>
</comment>
<dbReference type="PANTHER" id="PTHR34982">
    <property type="entry name" value="YOP PROTEINS TRANSLOCATION PROTEIN L"/>
    <property type="match status" value="1"/>
</dbReference>
<evidence type="ECO:0000256" key="3">
    <source>
        <dbReference type="ARBA" id="ARBA00016507"/>
    </source>
</evidence>
<keyword evidence="5" id="KW-1005">Bacterial flagellum biogenesis</keyword>
<feature type="coiled-coil region" evidence="8">
    <location>
        <begin position="93"/>
        <end position="127"/>
    </location>
</feature>
<evidence type="ECO:0000313" key="11">
    <source>
        <dbReference type="Proteomes" id="UP001596501"/>
    </source>
</evidence>
<dbReference type="InterPro" id="IPR018035">
    <property type="entry name" value="Flagellar_FliH/T3SS_HrpE"/>
</dbReference>
<dbReference type="Proteomes" id="UP001596501">
    <property type="component" value="Unassembled WGS sequence"/>
</dbReference>
<dbReference type="PANTHER" id="PTHR34982:SF1">
    <property type="entry name" value="FLAGELLAR ASSEMBLY PROTEIN FLIH"/>
    <property type="match status" value="1"/>
</dbReference>
<reference evidence="11" key="1">
    <citation type="journal article" date="2019" name="Int. J. Syst. Evol. Microbiol.">
        <title>The Global Catalogue of Microorganisms (GCM) 10K type strain sequencing project: providing services to taxonomists for standard genome sequencing and annotation.</title>
        <authorList>
            <consortium name="The Broad Institute Genomics Platform"/>
            <consortium name="The Broad Institute Genome Sequencing Center for Infectious Disease"/>
            <person name="Wu L."/>
            <person name="Ma J."/>
        </authorList>
    </citation>
    <scope>NUCLEOTIDE SEQUENCE [LARGE SCALE GENOMIC DNA]</scope>
    <source>
        <strain evidence="11">CGMCC 1.12371</strain>
    </source>
</reference>
<accession>A0ABW2QNJ4</accession>
<protein>
    <recommendedName>
        <fullName evidence="3">Flagellar assembly protein FliH</fullName>
    </recommendedName>
</protein>
<feature type="domain" description="Flagellar assembly protein FliH/Type III secretion system HrpE" evidence="9">
    <location>
        <begin position="99"/>
        <end position="223"/>
    </location>
</feature>
<evidence type="ECO:0000259" key="9">
    <source>
        <dbReference type="Pfam" id="PF02108"/>
    </source>
</evidence>
<evidence type="ECO:0000256" key="6">
    <source>
        <dbReference type="ARBA" id="ARBA00022927"/>
    </source>
</evidence>
<organism evidence="10 11">
    <name type="scientific">Hydrogenophaga atypica</name>
    <dbReference type="NCBI Taxonomy" id="249409"/>
    <lineage>
        <taxon>Bacteria</taxon>
        <taxon>Pseudomonadati</taxon>
        <taxon>Pseudomonadota</taxon>
        <taxon>Betaproteobacteria</taxon>
        <taxon>Burkholderiales</taxon>
        <taxon>Comamonadaceae</taxon>
        <taxon>Hydrogenophaga</taxon>
    </lineage>
</organism>
<evidence type="ECO:0000256" key="2">
    <source>
        <dbReference type="ARBA" id="ARBA00006602"/>
    </source>
</evidence>
<evidence type="ECO:0000256" key="5">
    <source>
        <dbReference type="ARBA" id="ARBA00022795"/>
    </source>
</evidence>
<comment type="caution">
    <text evidence="10">The sequence shown here is derived from an EMBL/GenBank/DDBJ whole genome shotgun (WGS) entry which is preliminary data.</text>
</comment>
<proteinExistence type="inferred from homology"/>
<comment type="function">
    <text evidence="1">Needed for flagellar regrowth and assembly.</text>
</comment>
<evidence type="ECO:0000256" key="7">
    <source>
        <dbReference type="ARBA" id="ARBA00023225"/>
    </source>
</evidence>
<name>A0ABW2QNJ4_9BURK</name>
<keyword evidence="6" id="KW-0653">Protein transport</keyword>
<dbReference type="RefSeq" id="WP_382226667.1">
    <property type="nucleotide sequence ID" value="NZ_JBHTCA010000021.1"/>
</dbReference>
<dbReference type="SUPFAM" id="SSF160527">
    <property type="entry name" value="V-type ATPase subunit E-like"/>
    <property type="match status" value="1"/>
</dbReference>
<sequence length="242" mass="26365">MTASSNAKSSPYHRFIPREEVEVFSPWEFQSMDGKPPKGSTAAAPVIEAPPAPPELPAPDLDLIKQQAFDEGYAQGEIAGAKATREALDAPLRRTAEDAARRLSLLLQNAEMELHRADEHLAEQLLQLACDLARQVVRRELEQPQEVLKAVVQEALSQTVDDHLKRTVRLNPMDLALMQNHLSELVAGGNVHFVAQDGLSAGGCVVETPACTVDASIEKRWARAVANLGVKAEWNPAEQGDV</sequence>
<keyword evidence="11" id="KW-1185">Reference proteome</keyword>
<keyword evidence="4" id="KW-0813">Transport</keyword>
<keyword evidence="7" id="KW-1006">Bacterial flagellum protein export</keyword>
<dbReference type="InterPro" id="IPR051472">
    <property type="entry name" value="T3SS_Stator/FliH"/>
</dbReference>
<gene>
    <name evidence="10" type="ORF">ACFQPB_19065</name>
</gene>